<dbReference type="EMBL" id="JAFCIX010000102">
    <property type="protein sequence ID" value="KAH6598549.1"/>
    <property type="molecule type" value="Genomic_DNA"/>
</dbReference>
<dbReference type="InterPro" id="IPR051181">
    <property type="entry name" value="CAF1_poly(A)_ribonucleases"/>
</dbReference>
<dbReference type="InterPro" id="IPR014789">
    <property type="entry name" value="PolyA-riboNase_RNA-binding"/>
</dbReference>
<dbReference type="SUPFAM" id="SSF53098">
    <property type="entry name" value="Ribonuclease H-like"/>
    <property type="match status" value="1"/>
</dbReference>
<proteinExistence type="inferred from homology"/>
<dbReference type="PANTHER" id="PTHR15092:SF22">
    <property type="entry name" value="POLY(A)-SPECIFIC RIBONUCLEASE PNLDC1"/>
    <property type="match status" value="1"/>
</dbReference>
<feature type="domain" description="Poly(A)-specific ribonuclease RNA-binding" evidence="3">
    <location>
        <begin position="414"/>
        <end position="489"/>
    </location>
</feature>
<evidence type="ECO:0000313" key="4">
    <source>
        <dbReference type="EMBL" id="KAH6598549.1"/>
    </source>
</evidence>
<organism evidence="4 5">
    <name type="scientific">Batrachochytrium salamandrivorans</name>
    <dbReference type="NCBI Taxonomy" id="1357716"/>
    <lineage>
        <taxon>Eukaryota</taxon>
        <taxon>Fungi</taxon>
        <taxon>Fungi incertae sedis</taxon>
        <taxon>Chytridiomycota</taxon>
        <taxon>Chytridiomycota incertae sedis</taxon>
        <taxon>Chytridiomycetes</taxon>
        <taxon>Rhizophydiales</taxon>
        <taxon>Rhizophydiales incertae sedis</taxon>
        <taxon>Batrachochytrium</taxon>
    </lineage>
</organism>
<comment type="caution">
    <text evidence="4">The sequence shown here is derived from an EMBL/GenBank/DDBJ whole genome shotgun (WGS) entry which is preliminary data.</text>
</comment>
<feature type="compositionally biased region" description="Polar residues" evidence="2">
    <location>
        <begin position="514"/>
        <end position="524"/>
    </location>
</feature>
<dbReference type="InterPro" id="IPR036397">
    <property type="entry name" value="RNaseH_sf"/>
</dbReference>
<dbReference type="SUPFAM" id="SSF82708">
    <property type="entry name" value="R3H domain"/>
    <property type="match status" value="1"/>
</dbReference>
<gene>
    <name evidence="4" type="ORF">BASA50_003588</name>
</gene>
<sequence length="584" mass="65781">MEVVRSNFEETLDAVREAVEGADFICLDTELTGLGITPNERIDLLDTPQERYTKRRSSAMLFNPTQVGLATFCWNAEGKAYIVKSFNFNIFPRAGNKFFGLDRTFASQSSSLEFLNNNGFDFNKWVAEGIPFVSSVEEKAIRTKLEEIEVEADIVIDDRHKKYIEDSMEGVRNWLKDSTDEVYSVPTPSSYHKRLIHQETKKEFAGQVTTESSKLGVIIKRLQNEELASKPVETRRMTLEAELDKLIGFRKVIDILTASQKPIVGHNMSIDLCHLIHQFVQPLPESWVEYKAVVARSFPSVYDSKFVANSNPKLKTSISSSVLGELFSTVSQAPFNSPAINFAPGFEGYEGETPAFHRAGFDAYITGVSFLRMIYLATSLGADSPLDWTNDLVEHCNNKLYLMYSDMSFLDLNGKDSIPDRTNVFYLSDFPPSWKTSDIISRFKDIGFITVKWINETSCLIIVRDRKMVLMAERLCGKKNRGYQMCTWTGSYESPTSTQVLKVDNPPVVDVPEISSTPSVSKPNVSPDEFEDSTDTAIAQGSKRGEKRRWSAETRGALRETVGRARKTKRTSKASDPKPNCAIM</sequence>
<evidence type="ECO:0000259" key="3">
    <source>
        <dbReference type="Pfam" id="PF08675"/>
    </source>
</evidence>
<dbReference type="InterPro" id="IPR036867">
    <property type="entry name" value="R3H_dom_sf"/>
</dbReference>
<name>A0ABQ8FHV6_9FUNG</name>
<feature type="compositionally biased region" description="Basic and acidic residues" evidence="2">
    <location>
        <begin position="548"/>
        <end position="563"/>
    </location>
</feature>
<evidence type="ECO:0000313" key="5">
    <source>
        <dbReference type="Proteomes" id="UP001648503"/>
    </source>
</evidence>
<dbReference type="PANTHER" id="PTHR15092">
    <property type="entry name" value="POLY A -SPECIFIC RIBONUCLEASE/TARGET OF EGR1, MEMBER 1"/>
    <property type="match status" value="1"/>
</dbReference>
<keyword evidence="5" id="KW-1185">Reference proteome</keyword>
<dbReference type="InterPro" id="IPR012337">
    <property type="entry name" value="RNaseH-like_sf"/>
</dbReference>
<dbReference type="Pfam" id="PF08675">
    <property type="entry name" value="RNA_bind"/>
    <property type="match status" value="1"/>
</dbReference>
<accession>A0ABQ8FHV6</accession>
<dbReference type="Gene3D" id="3.30.70.330">
    <property type="match status" value="1"/>
</dbReference>
<reference evidence="4 5" key="1">
    <citation type="submission" date="2021-02" db="EMBL/GenBank/DDBJ databases">
        <title>Variation within the Batrachochytrium salamandrivorans European outbreak.</title>
        <authorList>
            <person name="Kelly M."/>
            <person name="Pasmans F."/>
            <person name="Shea T.P."/>
            <person name="Munoz J.F."/>
            <person name="Carranza S."/>
            <person name="Cuomo C.A."/>
            <person name="Martel A."/>
        </authorList>
    </citation>
    <scope>NUCLEOTIDE SEQUENCE [LARGE SCALE GENOMIC DNA]</scope>
    <source>
        <strain evidence="4 5">AMFP18/2</strain>
    </source>
</reference>
<dbReference type="Gene3D" id="3.30.420.10">
    <property type="entry name" value="Ribonuclease H-like superfamily/Ribonuclease H"/>
    <property type="match status" value="2"/>
</dbReference>
<feature type="region of interest" description="Disordered" evidence="2">
    <location>
        <begin position="512"/>
        <end position="584"/>
    </location>
</feature>
<dbReference type="CDD" id="cd12428">
    <property type="entry name" value="RRM_PARN"/>
    <property type="match status" value="1"/>
</dbReference>
<dbReference type="Proteomes" id="UP001648503">
    <property type="component" value="Unassembled WGS sequence"/>
</dbReference>
<evidence type="ECO:0000256" key="2">
    <source>
        <dbReference type="SAM" id="MobiDB-lite"/>
    </source>
</evidence>
<evidence type="ECO:0000256" key="1">
    <source>
        <dbReference type="ARBA" id="ARBA00008372"/>
    </source>
</evidence>
<dbReference type="InterPro" id="IPR012677">
    <property type="entry name" value="Nucleotide-bd_a/b_plait_sf"/>
</dbReference>
<dbReference type="InterPro" id="IPR006941">
    <property type="entry name" value="RNase_CAF1"/>
</dbReference>
<dbReference type="Pfam" id="PF04857">
    <property type="entry name" value="CAF1"/>
    <property type="match status" value="1"/>
</dbReference>
<protein>
    <recommendedName>
        <fullName evidence="3">Poly(A)-specific ribonuclease RNA-binding domain-containing protein</fullName>
    </recommendedName>
</protein>
<comment type="similarity">
    <text evidence="1">Belongs to the CAF1 family.</text>
</comment>